<dbReference type="PANTHER" id="PTHR43734:SF7">
    <property type="entry name" value="4,4'-DIAPONEUROSPORENE OXYGENASE"/>
    <property type="match status" value="1"/>
</dbReference>
<dbReference type="EMBL" id="SDMR01000010">
    <property type="protein sequence ID" value="TBT94734.1"/>
    <property type="molecule type" value="Genomic_DNA"/>
</dbReference>
<dbReference type="AlphaFoldDB" id="A0A4Q9KK76"/>
<dbReference type="OrthoDB" id="9774675at2"/>
<protein>
    <submittedName>
        <fullName evidence="2">FAD-dependent oxidoreductase</fullName>
    </submittedName>
</protein>
<dbReference type="Proteomes" id="UP000291933">
    <property type="component" value="Unassembled WGS sequence"/>
</dbReference>
<dbReference type="SUPFAM" id="SSF51905">
    <property type="entry name" value="FAD/NAD(P)-binding domain"/>
    <property type="match status" value="1"/>
</dbReference>
<sequence>MARIVVVGGSLPGMAAAARLAKAGHQVTIVEKRDRLGGRLAEPGAWAPVLPFPAPLKDLFRKSGRAFDAEFGRRGLRLIPAPNVEHHFADGTRLSWPTDRAEQWRLMSERYSPDVATRWRDLLDDLDESWQLMRPLGLEGELIDRAQITSRRHRLDPKLTIEALARRQPHPHLGSLVRDVAFRVGSDPYRTPAWLATRLSVDRMFGRWLLVDADDRPQPATAILDVLAQRLATRGVRVVTKALVTSISSTRVTTDQAAFDGDAVISTINPWVQPRLVGDTSWATRLTTARLRPALAPHVTVTHLPQQEPFSEQVRHTASGPIVTYRRPTESGTEVIVHDHARPTPAASYGARWDGHASWLLRPAVRTPRKLALYVASASGRGGNEPWAQLLTAALATYAAHEDLTGEDIRPSNRDYKP</sequence>
<keyword evidence="3" id="KW-1185">Reference proteome</keyword>
<proteinExistence type="predicted"/>
<dbReference type="Pfam" id="PF13450">
    <property type="entry name" value="NAD_binding_8"/>
    <property type="match status" value="1"/>
</dbReference>
<name>A0A4Q9KK76_PROTD</name>
<reference evidence="2 3" key="1">
    <citation type="submission" date="2019-01" db="EMBL/GenBank/DDBJ databases">
        <title>Lactibacter flavus gen. nov., sp. nov., a novel bacterium of the family Propionibacteriaceae isolated from raw milk and dairy products.</title>
        <authorList>
            <person name="Huptas C."/>
            <person name="Wenning M."/>
            <person name="Breitenwieser F."/>
            <person name="Doll E."/>
            <person name="Von Neubeck M."/>
            <person name="Busse H.-J."/>
            <person name="Scherer S."/>
        </authorList>
    </citation>
    <scope>NUCLEOTIDE SEQUENCE [LARGE SCALE GENOMIC DNA]</scope>
    <source>
        <strain evidence="2 3">DSM 22130</strain>
    </source>
</reference>
<accession>A0A4Q9KK76</accession>
<evidence type="ECO:0000313" key="2">
    <source>
        <dbReference type="EMBL" id="TBT94734.1"/>
    </source>
</evidence>
<dbReference type="PANTHER" id="PTHR43734">
    <property type="entry name" value="PHYTOENE DESATURASE"/>
    <property type="match status" value="1"/>
</dbReference>
<gene>
    <name evidence="2" type="ORF">ET996_09050</name>
</gene>
<dbReference type="GO" id="GO:0016491">
    <property type="term" value="F:oxidoreductase activity"/>
    <property type="evidence" value="ECO:0007669"/>
    <property type="project" value="UniProtKB-KW"/>
</dbReference>
<organism evidence="2 3">
    <name type="scientific">Propioniciclava tarda</name>
    <dbReference type="NCBI Taxonomy" id="433330"/>
    <lineage>
        <taxon>Bacteria</taxon>
        <taxon>Bacillati</taxon>
        <taxon>Actinomycetota</taxon>
        <taxon>Actinomycetes</taxon>
        <taxon>Propionibacteriales</taxon>
        <taxon>Propionibacteriaceae</taxon>
        <taxon>Propioniciclava</taxon>
    </lineage>
</organism>
<evidence type="ECO:0000256" key="1">
    <source>
        <dbReference type="ARBA" id="ARBA00023002"/>
    </source>
</evidence>
<dbReference type="Gene3D" id="3.50.50.60">
    <property type="entry name" value="FAD/NAD(P)-binding domain"/>
    <property type="match status" value="1"/>
</dbReference>
<comment type="caution">
    <text evidence="2">The sequence shown here is derived from an EMBL/GenBank/DDBJ whole genome shotgun (WGS) entry which is preliminary data.</text>
</comment>
<evidence type="ECO:0000313" key="3">
    <source>
        <dbReference type="Proteomes" id="UP000291933"/>
    </source>
</evidence>
<dbReference type="InterPro" id="IPR036188">
    <property type="entry name" value="FAD/NAD-bd_sf"/>
</dbReference>
<keyword evidence="1" id="KW-0560">Oxidoreductase</keyword>